<dbReference type="Pfam" id="PF13923">
    <property type="entry name" value="zf-C3HC4_2"/>
    <property type="match status" value="1"/>
</dbReference>
<keyword evidence="1" id="KW-0479">Metal-binding</keyword>
<evidence type="ECO:0000256" key="5">
    <source>
        <dbReference type="SAM" id="MobiDB-lite"/>
    </source>
</evidence>
<keyword evidence="3" id="KW-0862">Zinc</keyword>
<dbReference type="InParanoid" id="A0A401GBC4"/>
<feature type="compositionally biased region" description="Basic and acidic residues" evidence="5">
    <location>
        <begin position="1"/>
        <end position="14"/>
    </location>
</feature>
<dbReference type="InterPro" id="IPR003111">
    <property type="entry name" value="Lon_prtase_N"/>
</dbReference>
<dbReference type="Pfam" id="PF02190">
    <property type="entry name" value="LON_substr_bdg"/>
    <property type="match status" value="1"/>
</dbReference>
<evidence type="ECO:0000259" key="6">
    <source>
        <dbReference type="PROSITE" id="PS50089"/>
    </source>
</evidence>
<dbReference type="InterPro" id="IPR046336">
    <property type="entry name" value="Lon_prtase_N_sf"/>
</dbReference>
<feature type="region of interest" description="Disordered" evidence="5">
    <location>
        <begin position="1"/>
        <end position="45"/>
    </location>
</feature>
<dbReference type="InterPro" id="IPR013083">
    <property type="entry name" value="Znf_RING/FYVE/PHD"/>
</dbReference>
<feature type="compositionally biased region" description="Acidic residues" evidence="5">
    <location>
        <begin position="181"/>
        <end position="196"/>
    </location>
</feature>
<dbReference type="RefSeq" id="XP_027610378.1">
    <property type="nucleotide sequence ID" value="XM_027754577.1"/>
</dbReference>
<feature type="region of interest" description="Disordered" evidence="5">
    <location>
        <begin position="461"/>
        <end position="514"/>
    </location>
</feature>
<evidence type="ECO:0000256" key="3">
    <source>
        <dbReference type="ARBA" id="ARBA00022833"/>
    </source>
</evidence>
<feature type="region of interest" description="Disordered" evidence="5">
    <location>
        <begin position="167"/>
        <end position="258"/>
    </location>
</feature>
<keyword evidence="2 4" id="KW-0863">Zinc-finger</keyword>
<dbReference type="Gene3D" id="2.30.130.40">
    <property type="entry name" value="LON domain-like"/>
    <property type="match status" value="1"/>
</dbReference>
<dbReference type="PROSITE" id="PS50089">
    <property type="entry name" value="ZF_RING_2"/>
    <property type="match status" value="1"/>
</dbReference>
<dbReference type="CDD" id="cd16514">
    <property type="entry name" value="RING-HC_LONFs_rpt2"/>
    <property type="match status" value="1"/>
</dbReference>
<dbReference type="EMBL" id="BFAD01000002">
    <property type="protein sequence ID" value="GBE79465.1"/>
    <property type="molecule type" value="Genomic_DNA"/>
</dbReference>
<accession>A0A401GBC4</accession>
<reference evidence="8 9" key="1">
    <citation type="journal article" date="2018" name="Sci. Rep.">
        <title>Genome sequence of the cauliflower mushroom Sparassis crispa (Hanabiratake) and its association with beneficial usage.</title>
        <authorList>
            <person name="Kiyama R."/>
            <person name="Furutani Y."/>
            <person name="Kawaguchi K."/>
            <person name="Nakanishi T."/>
        </authorList>
    </citation>
    <scope>NUCLEOTIDE SEQUENCE [LARGE SCALE GENOMIC DNA]</scope>
</reference>
<feature type="compositionally biased region" description="Basic residues" evidence="5">
    <location>
        <begin position="232"/>
        <end position="248"/>
    </location>
</feature>
<dbReference type="InterPro" id="IPR017907">
    <property type="entry name" value="Znf_RING_CS"/>
</dbReference>
<dbReference type="STRING" id="139825.A0A401GBC4"/>
<feature type="domain" description="RING-type" evidence="6">
    <location>
        <begin position="271"/>
        <end position="309"/>
    </location>
</feature>
<evidence type="ECO:0000313" key="8">
    <source>
        <dbReference type="EMBL" id="GBE79465.1"/>
    </source>
</evidence>
<proteinExistence type="predicted"/>
<name>A0A401GBC4_9APHY</name>
<feature type="domain" description="Lon N-terminal" evidence="7">
    <location>
        <begin position="346"/>
        <end position="601"/>
    </location>
</feature>
<feature type="region of interest" description="Disordered" evidence="5">
    <location>
        <begin position="109"/>
        <end position="148"/>
    </location>
</feature>
<dbReference type="SMART" id="SM00184">
    <property type="entry name" value="RING"/>
    <property type="match status" value="2"/>
</dbReference>
<dbReference type="SUPFAM" id="SSF88697">
    <property type="entry name" value="PUA domain-like"/>
    <property type="match status" value="1"/>
</dbReference>
<dbReference type="InterPro" id="IPR001841">
    <property type="entry name" value="Znf_RING"/>
</dbReference>
<dbReference type="PROSITE" id="PS00518">
    <property type="entry name" value="ZF_RING_1"/>
    <property type="match status" value="1"/>
</dbReference>
<dbReference type="Gene3D" id="3.30.40.10">
    <property type="entry name" value="Zinc/RING finger domain, C3HC4 (zinc finger)"/>
    <property type="match status" value="1"/>
</dbReference>
<dbReference type="GO" id="GO:0008270">
    <property type="term" value="F:zinc ion binding"/>
    <property type="evidence" value="ECO:0007669"/>
    <property type="project" value="UniProtKB-KW"/>
</dbReference>
<evidence type="ECO:0000256" key="2">
    <source>
        <dbReference type="ARBA" id="ARBA00022771"/>
    </source>
</evidence>
<evidence type="ECO:0000313" key="9">
    <source>
        <dbReference type="Proteomes" id="UP000287166"/>
    </source>
</evidence>
<dbReference type="GeneID" id="38776382"/>
<dbReference type="SUPFAM" id="SSF57850">
    <property type="entry name" value="RING/U-box"/>
    <property type="match status" value="1"/>
</dbReference>
<evidence type="ECO:0000256" key="4">
    <source>
        <dbReference type="PROSITE-ProRule" id="PRU00175"/>
    </source>
</evidence>
<dbReference type="Gene3D" id="1.20.58.1480">
    <property type="match status" value="1"/>
</dbReference>
<comment type="caution">
    <text evidence="8">The sequence shown here is derived from an EMBL/GenBank/DDBJ whole genome shotgun (WGS) entry which is preliminary data.</text>
</comment>
<dbReference type="AlphaFoldDB" id="A0A401GBC4"/>
<evidence type="ECO:0000259" key="7">
    <source>
        <dbReference type="PROSITE" id="PS51787"/>
    </source>
</evidence>
<dbReference type="GO" id="GO:0061630">
    <property type="term" value="F:ubiquitin protein ligase activity"/>
    <property type="evidence" value="ECO:0007669"/>
    <property type="project" value="TreeGrafter"/>
</dbReference>
<feature type="compositionally biased region" description="Low complexity" evidence="5">
    <location>
        <begin position="483"/>
        <end position="506"/>
    </location>
</feature>
<dbReference type="Proteomes" id="UP000287166">
    <property type="component" value="Unassembled WGS sequence"/>
</dbReference>
<dbReference type="SMART" id="SM00464">
    <property type="entry name" value="LON"/>
    <property type="match status" value="1"/>
</dbReference>
<dbReference type="OrthoDB" id="264917at2759"/>
<dbReference type="PANTHER" id="PTHR23327">
    <property type="entry name" value="RING FINGER PROTEIN 127"/>
    <property type="match status" value="1"/>
</dbReference>
<dbReference type="InterPro" id="IPR015947">
    <property type="entry name" value="PUA-like_sf"/>
</dbReference>
<sequence length="615" mass="67506">MSRIADKGKARARDDDEDNPGQPSRRSPPAPEPGRSPSLRRHPPSPDAILPLLHCPQCSPSRLLHAPLTLRCGHTLCSQHILSPPTSSPSPSNPLSALYQGSAPSCPLPTCNAPSSETPTTTTTTTSPGVHFSPAPVSSSRPSTPVSRVDVSVNKIISLVVRAHNNTDPDASATVRTYPADIDDQTDDSDAADDLDEHPLPSTDAVSDPDRHSGLGPAAPASRHPRPQSPSRSRKRRRGPRPRHRPHDHPRTPSSDPAARFEKELLTELTCEICFALLWQPVTTPCQHTFCSPCLARALDHNLACPLCRQILPGYDYFQEHPCNKLVLSILLRAFPEAYAERGAALEAEARDSRLDTPLFVCQLSFPGMPTILHFFEPRYRLMLRRCLAAPYPAFGMVPPPRASAGVVEFGTMLEIRNVQMLPDGRSVVETWGVWRFRVMERGTLDGYGVARVERVEDWEEDDEEAVLDVRPVASGEEGSGTPGPSSSSSVASTSTSPSLSEPPGSALTSVGASTIPRSAPTNVELMAICHEFLEYLREGTPWVVQHLNTSYVPMPADPAAFSFWIGMLLPIDEHEKAKLLPIRSPRLRLRLVVHWIEQLHNNWRVRVAYSSYFA</sequence>
<protein>
    <submittedName>
        <fullName evidence="8">LON peptidase N-terminal domain and RING finger protein</fullName>
    </submittedName>
</protein>
<dbReference type="PROSITE" id="PS51787">
    <property type="entry name" value="LON_N"/>
    <property type="match status" value="1"/>
</dbReference>
<dbReference type="PANTHER" id="PTHR23327:SF42">
    <property type="entry name" value="LON PEPTIDASE N-TERMINAL DOMAIN AND RING FINGER PROTEIN C14F5.10C"/>
    <property type="match status" value="1"/>
</dbReference>
<organism evidence="8 9">
    <name type="scientific">Sparassis crispa</name>
    <dbReference type="NCBI Taxonomy" id="139825"/>
    <lineage>
        <taxon>Eukaryota</taxon>
        <taxon>Fungi</taxon>
        <taxon>Dikarya</taxon>
        <taxon>Basidiomycota</taxon>
        <taxon>Agaricomycotina</taxon>
        <taxon>Agaricomycetes</taxon>
        <taxon>Polyporales</taxon>
        <taxon>Sparassidaceae</taxon>
        <taxon>Sparassis</taxon>
    </lineage>
</organism>
<gene>
    <name evidence="8" type="ORF">SCP_0206650</name>
</gene>
<feature type="compositionally biased region" description="Low complexity" evidence="5">
    <location>
        <begin position="114"/>
        <end position="148"/>
    </location>
</feature>
<evidence type="ECO:0000256" key="1">
    <source>
        <dbReference type="ARBA" id="ARBA00022723"/>
    </source>
</evidence>
<keyword evidence="9" id="KW-1185">Reference proteome</keyword>
<feature type="region of interest" description="Disordered" evidence="5">
    <location>
        <begin position="82"/>
        <end position="101"/>
    </location>
</feature>